<evidence type="ECO:0000256" key="1">
    <source>
        <dbReference type="SAM" id="Phobius"/>
    </source>
</evidence>
<keyword evidence="1" id="KW-0472">Membrane</keyword>
<keyword evidence="1" id="KW-0812">Transmembrane</keyword>
<keyword evidence="2" id="KW-0378">Hydrolase</keyword>
<proteinExistence type="predicted"/>
<organism evidence="2 3">
    <name type="scientific">Candidatus Andeanibacterium colombiense</name>
    <dbReference type="NCBI Taxonomy" id="3121345"/>
    <lineage>
        <taxon>Bacteria</taxon>
        <taxon>Pseudomonadati</taxon>
        <taxon>Pseudomonadota</taxon>
        <taxon>Alphaproteobacteria</taxon>
        <taxon>Sphingomonadales</taxon>
        <taxon>Sphingomonadaceae</taxon>
        <taxon>Candidatus Andeanibacterium</taxon>
    </lineage>
</organism>
<dbReference type="GO" id="GO:0016787">
    <property type="term" value="F:hydrolase activity"/>
    <property type="evidence" value="ECO:0007669"/>
    <property type="project" value="UniProtKB-KW"/>
</dbReference>
<dbReference type="KEGG" id="acob:P0Y56_02590"/>
<dbReference type="PANTHER" id="PTHR40031">
    <property type="entry name" value="HYPOTHETICAL MEMBRANE SPANNING PROTEIN"/>
    <property type="match status" value="1"/>
</dbReference>
<evidence type="ECO:0000313" key="3">
    <source>
        <dbReference type="Proteomes" id="UP001218362"/>
    </source>
</evidence>
<protein>
    <submittedName>
        <fullName evidence="2">Metal-dependent hydrolase</fullName>
    </submittedName>
</protein>
<dbReference type="PANTHER" id="PTHR40031:SF1">
    <property type="entry name" value="MEMBRANE-BOUND METAL-DEPENDENT HYDROLASE"/>
    <property type="match status" value="1"/>
</dbReference>
<accession>A0AAJ5X7B6</accession>
<feature type="transmembrane region" description="Helical" evidence="1">
    <location>
        <begin position="99"/>
        <end position="117"/>
    </location>
</feature>
<feature type="transmembrane region" description="Helical" evidence="1">
    <location>
        <begin position="167"/>
        <end position="188"/>
    </location>
</feature>
<name>A0AAJ5X7B6_9SPHN</name>
<dbReference type="AlphaFoldDB" id="A0AAJ5X7B6"/>
<dbReference type="EMBL" id="CP119316">
    <property type="protein sequence ID" value="WEK47187.1"/>
    <property type="molecule type" value="Genomic_DNA"/>
</dbReference>
<gene>
    <name evidence="2" type="ORF">P0Y56_02590</name>
</gene>
<dbReference type="Proteomes" id="UP001218362">
    <property type="component" value="Chromosome"/>
</dbReference>
<sequence>MDNLTHSLAGWTLGQTGLKKRSRKGLAALILGANAPDIDVFLGWVPWAPLATHRGFTHSFVGGVLLLPPMLAGLLWLLDRWQVRRGAQFASGLEMGFGWLLALSYIGCLTHPLLDWQTSYAIQLFTPFDRRWYHNDALFIIDPWLLLAMGWGIWLSWRREKRGQPRWARPAIVSAAAVMLYICANGALSAAVRHAPIVPEHNARPDAMVISPPPIAFWRRSVIWRQDHVIHFDEYVPGAGSIRNADDQPPIPDGMRDPLARRALRVPEMVSFARWSILPMARVTAERCRTVVAFQDARFGKSGEGRLGRSVMLPRHAAGCSNAR</sequence>
<evidence type="ECO:0000313" key="2">
    <source>
        <dbReference type="EMBL" id="WEK47187.1"/>
    </source>
</evidence>
<dbReference type="InterPro" id="IPR007404">
    <property type="entry name" value="YdjM-like"/>
</dbReference>
<keyword evidence="1" id="KW-1133">Transmembrane helix</keyword>
<feature type="transmembrane region" description="Helical" evidence="1">
    <location>
        <begin position="59"/>
        <end position="78"/>
    </location>
</feature>
<feature type="transmembrane region" description="Helical" evidence="1">
    <location>
        <begin position="137"/>
        <end position="155"/>
    </location>
</feature>
<dbReference type="Pfam" id="PF04307">
    <property type="entry name" value="YdjM"/>
    <property type="match status" value="1"/>
</dbReference>
<reference evidence="2" key="1">
    <citation type="submission" date="2023-03" db="EMBL/GenBank/DDBJ databases">
        <title>Andean soil-derived lignocellulolytic bacterial consortium as a source of novel taxa and putative plastic-active enzymes.</title>
        <authorList>
            <person name="Diaz-Garcia L."/>
            <person name="Chuvochina M."/>
            <person name="Feuerriegel G."/>
            <person name="Bunk B."/>
            <person name="Sproer C."/>
            <person name="Streit W.R."/>
            <person name="Rodriguez L.M."/>
            <person name="Overmann J."/>
            <person name="Jimenez D.J."/>
        </authorList>
    </citation>
    <scope>NUCLEOTIDE SEQUENCE</scope>
    <source>
        <strain evidence="2">MAG 26</strain>
    </source>
</reference>
<dbReference type="InterPro" id="IPR053170">
    <property type="entry name" value="Transcription_regulator"/>
</dbReference>